<comment type="caution">
    <text evidence="2">The sequence shown here is derived from an EMBL/GenBank/DDBJ whole genome shotgun (WGS) entry which is preliminary data.</text>
</comment>
<organism evidence="2 3">
    <name type="scientific">Photobacterium iliopiscarium</name>
    <dbReference type="NCBI Taxonomy" id="56192"/>
    <lineage>
        <taxon>Bacteria</taxon>
        <taxon>Pseudomonadati</taxon>
        <taxon>Pseudomonadota</taxon>
        <taxon>Gammaproteobacteria</taxon>
        <taxon>Vibrionales</taxon>
        <taxon>Vibrionaceae</taxon>
        <taxon>Photobacterium</taxon>
    </lineage>
</organism>
<sequence>MSYQEILSQRLPWLISFLFELFGNLGFASALKSGWTATNPHSSNTGIFFNIGVEIEQLIFQQIPLYIIGIMASFWFIQRVYIVFH</sequence>
<keyword evidence="1" id="KW-0472">Membrane</keyword>
<dbReference type="AlphaFoldDB" id="A0A2T3MNP6"/>
<gene>
    <name evidence="2" type="ORF">C9I88_06560</name>
</gene>
<protein>
    <submittedName>
        <fullName evidence="2">Uncharacterized protein</fullName>
    </submittedName>
</protein>
<dbReference type="EMBL" id="PYLW01000004">
    <property type="protein sequence ID" value="PSV98376.1"/>
    <property type="molecule type" value="Genomic_DNA"/>
</dbReference>
<dbReference type="Proteomes" id="UP000241954">
    <property type="component" value="Unassembled WGS sequence"/>
</dbReference>
<dbReference type="RefSeq" id="WP_107237042.1">
    <property type="nucleotide sequence ID" value="NZ_PYLW01000004.1"/>
</dbReference>
<feature type="transmembrane region" description="Helical" evidence="1">
    <location>
        <begin position="12"/>
        <end position="31"/>
    </location>
</feature>
<keyword evidence="1" id="KW-1133">Transmembrane helix</keyword>
<dbReference type="InterPro" id="IPR032809">
    <property type="entry name" value="Put_HupE_UreJ"/>
</dbReference>
<evidence type="ECO:0000313" key="2">
    <source>
        <dbReference type="EMBL" id="PSV98376.1"/>
    </source>
</evidence>
<keyword evidence="1" id="KW-0812">Transmembrane</keyword>
<name>A0A2T3MNP6_9GAMM</name>
<evidence type="ECO:0000256" key="1">
    <source>
        <dbReference type="SAM" id="Phobius"/>
    </source>
</evidence>
<evidence type="ECO:0000313" key="3">
    <source>
        <dbReference type="Proteomes" id="UP000241954"/>
    </source>
</evidence>
<accession>A0A2T3MNP6</accession>
<feature type="transmembrane region" description="Helical" evidence="1">
    <location>
        <begin position="63"/>
        <end position="84"/>
    </location>
</feature>
<reference evidence="2 3" key="1">
    <citation type="submission" date="2018-01" db="EMBL/GenBank/DDBJ databases">
        <title>Whole genome sequencing of Histamine producing bacteria.</title>
        <authorList>
            <person name="Butler K."/>
        </authorList>
    </citation>
    <scope>NUCLEOTIDE SEQUENCE [LARGE SCALE GENOMIC DNA]</scope>
    <source>
        <strain evidence="2 3">NCIMB 13481</strain>
    </source>
</reference>
<dbReference type="Pfam" id="PF13795">
    <property type="entry name" value="HupE_UreJ_2"/>
    <property type="match status" value="1"/>
</dbReference>
<proteinExistence type="predicted"/>